<keyword evidence="3" id="KW-1185">Reference proteome</keyword>
<keyword evidence="1" id="KW-0472">Membrane</keyword>
<dbReference type="EMBL" id="AAYA01000010">
    <property type="protein sequence ID" value="EBA07329.1"/>
    <property type="molecule type" value="Genomic_DNA"/>
</dbReference>
<reference evidence="2 3" key="1">
    <citation type="submission" date="2006-06" db="EMBL/GenBank/DDBJ databases">
        <authorList>
            <person name="Moran M.A."/>
            <person name="Ferriera S."/>
            <person name="Johnson J."/>
            <person name="Kravitz S."/>
            <person name="Beeson K."/>
            <person name="Sutton G."/>
            <person name="Rogers Y.-H."/>
            <person name="Friedman R."/>
            <person name="Frazier M."/>
            <person name="Venter J.C."/>
        </authorList>
    </citation>
    <scope>NUCLEOTIDE SEQUENCE [LARGE SCALE GENOMIC DNA]</scope>
    <source>
        <strain evidence="2 3">E-37</strain>
    </source>
</reference>
<name>A3K6H9_SAGS3</name>
<sequence length="58" mass="6165">MPVTSFAMIVCSAVCAAVLAVWALSSWGILPVLPIFLILVLIARWAMAPVPYDDSTSS</sequence>
<accession>A3K6H9</accession>
<feature type="transmembrane region" description="Helical" evidence="1">
    <location>
        <begin position="6"/>
        <end position="25"/>
    </location>
</feature>
<keyword evidence="1" id="KW-0812">Transmembrane</keyword>
<dbReference type="AlphaFoldDB" id="A3K6H9"/>
<keyword evidence="1" id="KW-1133">Transmembrane helix</keyword>
<evidence type="ECO:0000256" key="1">
    <source>
        <dbReference type="SAM" id="Phobius"/>
    </source>
</evidence>
<evidence type="ECO:0000313" key="2">
    <source>
        <dbReference type="EMBL" id="EBA07329.1"/>
    </source>
</evidence>
<dbReference type="eggNOG" id="ENOG5033NWE">
    <property type="taxonomic scope" value="Bacteria"/>
</dbReference>
<feature type="transmembrane region" description="Helical" evidence="1">
    <location>
        <begin position="32"/>
        <end position="52"/>
    </location>
</feature>
<evidence type="ECO:0000313" key="3">
    <source>
        <dbReference type="Proteomes" id="UP000005713"/>
    </source>
</evidence>
<organism evidence="2 3">
    <name type="scientific">Sagittula stellata (strain ATCC 700073 / DSM 11524 / E-37)</name>
    <dbReference type="NCBI Taxonomy" id="388399"/>
    <lineage>
        <taxon>Bacteria</taxon>
        <taxon>Pseudomonadati</taxon>
        <taxon>Pseudomonadota</taxon>
        <taxon>Alphaproteobacteria</taxon>
        <taxon>Rhodobacterales</taxon>
        <taxon>Roseobacteraceae</taxon>
        <taxon>Sagittula</taxon>
    </lineage>
</organism>
<comment type="caution">
    <text evidence="2">The sequence shown here is derived from an EMBL/GenBank/DDBJ whole genome shotgun (WGS) entry which is preliminary data.</text>
</comment>
<dbReference type="RefSeq" id="WP_005860961.1">
    <property type="nucleotide sequence ID" value="NZ_AAYA01000010.1"/>
</dbReference>
<protein>
    <submittedName>
        <fullName evidence="2">Uncharacterized protein</fullName>
    </submittedName>
</protein>
<proteinExistence type="predicted"/>
<gene>
    <name evidence="2" type="ORF">SSE37_06819</name>
</gene>
<dbReference type="Proteomes" id="UP000005713">
    <property type="component" value="Unassembled WGS sequence"/>
</dbReference>